<comment type="caution">
    <text evidence="6">The sequence shown here is derived from an EMBL/GenBank/DDBJ whole genome shotgun (WGS) entry which is preliminary data.</text>
</comment>
<dbReference type="EC" id="3.1.3.16" evidence="4"/>
<dbReference type="InterPro" id="IPR029052">
    <property type="entry name" value="Metallo-depent_PP-like"/>
</dbReference>
<dbReference type="Proteomes" id="UP001470230">
    <property type="component" value="Unassembled WGS sequence"/>
</dbReference>
<evidence type="ECO:0000256" key="2">
    <source>
        <dbReference type="ARBA" id="ARBA00022801"/>
    </source>
</evidence>
<feature type="domain" description="Serine/threonine specific protein phosphatases" evidence="5">
    <location>
        <begin position="109"/>
        <end position="114"/>
    </location>
</feature>
<evidence type="ECO:0000313" key="7">
    <source>
        <dbReference type="Proteomes" id="UP001470230"/>
    </source>
</evidence>
<protein>
    <recommendedName>
        <fullName evidence="4">Serine/threonine-protein phosphatase</fullName>
        <ecNumber evidence="4">3.1.3.16</ecNumber>
    </recommendedName>
</protein>
<comment type="similarity">
    <text evidence="4">Belongs to the PPP phosphatase family.</text>
</comment>
<keyword evidence="3" id="KW-0464">Manganese</keyword>
<sequence length="304" mass="34711">MDLNLDAILTHFRSGDHPEENIVKEILEKLMEILYSEGNILKLQAPITICGDIHGQLYDLFELFRVAGSPPETKFLFLGDYVDRGYYSLETLLVLAVLKLRYPDSIYLLRGNHECRAVNHLYGFYEDCVFTYGHAGIWYLCNDVFDLLPIAAVVSNKIFSVHGGLSPDIPLIEQISLIHREEELAGFGPFCDLCWSDPDDIEHWAINARGAGYLFGSQPVKEFCHNNKIDLITRAHQLAMEGYNYKFDQRLITVWSAPNYMYRSGNVASVLAIDENLGRELKIFKEVPDEQRKKPTASFPSYFA</sequence>
<dbReference type="InterPro" id="IPR004843">
    <property type="entry name" value="Calcineurin-like_PHP"/>
</dbReference>
<dbReference type="Pfam" id="PF00149">
    <property type="entry name" value="Metallophos"/>
    <property type="match status" value="1"/>
</dbReference>
<evidence type="ECO:0000256" key="1">
    <source>
        <dbReference type="ARBA" id="ARBA00022723"/>
    </source>
</evidence>
<dbReference type="PANTHER" id="PTHR45619">
    <property type="entry name" value="SERINE/THREONINE-PROTEIN PHOSPHATASE PP2A-RELATED"/>
    <property type="match status" value="1"/>
</dbReference>
<keyword evidence="2 4" id="KW-0378">Hydrolase</keyword>
<keyword evidence="1" id="KW-0479">Metal-binding</keyword>
<comment type="catalytic activity">
    <reaction evidence="4">
        <text>O-phospho-L-threonyl-[protein] + H2O = L-threonyl-[protein] + phosphate</text>
        <dbReference type="Rhea" id="RHEA:47004"/>
        <dbReference type="Rhea" id="RHEA-COMP:11060"/>
        <dbReference type="Rhea" id="RHEA-COMP:11605"/>
        <dbReference type="ChEBI" id="CHEBI:15377"/>
        <dbReference type="ChEBI" id="CHEBI:30013"/>
        <dbReference type="ChEBI" id="CHEBI:43474"/>
        <dbReference type="ChEBI" id="CHEBI:61977"/>
        <dbReference type="EC" id="3.1.3.16"/>
    </reaction>
</comment>
<dbReference type="PROSITE" id="PS00125">
    <property type="entry name" value="SER_THR_PHOSPHATASE"/>
    <property type="match status" value="1"/>
</dbReference>
<dbReference type="PRINTS" id="PR00114">
    <property type="entry name" value="STPHPHTASE"/>
</dbReference>
<gene>
    <name evidence="6" type="ORF">M9Y10_038195</name>
</gene>
<evidence type="ECO:0000259" key="5">
    <source>
        <dbReference type="PROSITE" id="PS00125"/>
    </source>
</evidence>
<dbReference type="EMBL" id="JAPFFF010000006">
    <property type="protein sequence ID" value="KAK8887157.1"/>
    <property type="molecule type" value="Genomic_DNA"/>
</dbReference>
<evidence type="ECO:0000313" key="6">
    <source>
        <dbReference type="EMBL" id="KAK8887157.1"/>
    </source>
</evidence>
<dbReference type="Gene3D" id="3.60.21.10">
    <property type="match status" value="1"/>
</dbReference>
<evidence type="ECO:0000256" key="4">
    <source>
        <dbReference type="RuleBase" id="RU004273"/>
    </source>
</evidence>
<dbReference type="SUPFAM" id="SSF56300">
    <property type="entry name" value="Metallo-dependent phosphatases"/>
    <property type="match status" value="1"/>
</dbReference>
<accession>A0ABR2K8B7</accession>
<evidence type="ECO:0000256" key="3">
    <source>
        <dbReference type="ARBA" id="ARBA00023211"/>
    </source>
</evidence>
<dbReference type="InterPro" id="IPR006186">
    <property type="entry name" value="Ser/Thr-sp_prot-phosphatase"/>
</dbReference>
<reference evidence="6 7" key="1">
    <citation type="submission" date="2024-04" db="EMBL/GenBank/DDBJ databases">
        <title>Tritrichomonas musculus Genome.</title>
        <authorList>
            <person name="Alves-Ferreira E."/>
            <person name="Grigg M."/>
            <person name="Lorenzi H."/>
            <person name="Galac M."/>
        </authorList>
    </citation>
    <scope>NUCLEOTIDE SEQUENCE [LARGE SCALE GENOMIC DNA]</scope>
    <source>
        <strain evidence="6 7">EAF2021</strain>
    </source>
</reference>
<name>A0ABR2K8B7_9EUKA</name>
<dbReference type="InterPro" id="IPR047129">
    <property type="entry name" value="PPA2-like"/>
</dbReference>
<organism evidence="6 7">
    <name type="scientific">Tritrichomonas musculus</name>
    <dbReference type="NCBI Taxonomy" id="1915356"/>
    <lineage>
        <taxon>Eukaryota</taxon>
        <taxon>Metamonada</taxon>
        <taxon>Parabasalia</taxon>
        <taxon>Tritrichomonadida</taxon>
        <taxon>Tritrichomonadidae</taxon>
        <taxon>Tritrichomonas</taxon>
    </lineage>
</organism>
<keyword evidence="7" id="KW-1185">Reference proteome</keyword>
<dbReference type="SMART" id="SM00156">
    <property type="entry name" value="PP2Ac"/>
    <property type="match status" value="1"/>
</dbReference>
<proteinExistence type="inferred from homology"/>